<reference evidence="3" key="1">
    <citation type="journal article" date="2007" name="Appl. Environ. Microbiol.">
        <title>Sequence characterization and comparative analysis of three plasmids isolated from environmental Vibrio spp.</title>
        <authorList>
            <person name="Hazen T.H."/>
            <person name="Wu D."/>
            <person name="Eisen J.A."/>
            <person name="Sobecky P.A."/>
        </authorList>
    </citation>
    <scope>NUCLEOTIDE SEQUENCE [LARGE SCALE GENOMIC DNA]</scope>
    <source>
        <strain evidence="3">23023</strain>
        <plasmid evidence="3">p23023</plasmid>
    </source>
</reference>
<name>A9M4R7_9VIBR</name>
<dbReference type="NCBIfam" id="TIGR03501">
    <property type="entry name" value="GlyGly_CTERM"/>
    <property type="match status" value="1"/>
</dbReference>
<feature type="region of interest" description="Disordered" evidence="1">
    <location>
        <begin position="370"/>
        <end position="397"/>
    </location>
</feature>
<accession>A9M4R7</accession>
<dbReference type="AlphaFoldDB" id="A9M4R7"/>
<evidence type="ECO:0000313" key="3">
    <source>
        <dbReference type="EMBL" id="ABX77009.1"/>
    </source>
</evidence>
<dbReference type="Pfam" id="PF13365">
    <property type="entry name" value="Trypsin_2"/>
    <property type="match status" value="1"/>
</dbReference>
<dbReference type="InterPro" id="IPR018114">
    <property type="entry name" value="TRYPSIN_HIS"/>
</dbReference>
<keyword evidence="2" id="KW-0732">Signal</keyword>
<feature type="chain" id="PRO_5002738060" description="Peptidase S1 domain-containing protein" evidence="2">
    <location>
        <begin position="22"/>
        <end position="422"/>
    </location>
</feature>
<evidence type="ECO:0008006" key="4">
    <source>
        <dbReference type="Google" id="ProtNLM"/>
    </source>
</evidence>
<dbReference type="GO" id="GO:0006508">
    <property type="term" value="P:proteolysis"/>
    <property type="evidence" value="ECO:0007669"/>
    <property type="project" value="InterPro"/>
</dbReference>
<proteinExistence type="predicted"/>
<gene>
    <name evidence="3" type="ORF">BMSA_0049</name>
</gene>
<dbReference type="InterPro" id="IPR020008">
    <property type="entry name" value="GlyGly_CTERM"/>
</dbReference>
<dbReference type="PROSITE" id="PS00134">
    <property type="entry name" value="TRYPSIN_HIS"/>
    <property type="match status" value="1"/>
</dbReference>
<sequence>MKSLNLALSLTSLFVAAQASAMYYPYNEQGQPYLSTNHFDAVDWSQHQSLIYAHCTAQIIAGKYLLTAGHCVHGNLRTYGFYQSSPYSEWRPEGSYSQVKTLLDDSNEDAPSVLYSFWHQPNQAATVYVDSRFVQFAIPTNGVDGSKNTENLDDIKYDIAIFTLKEAYPHVKTAPFLESAPTQVGDDVRIFGARYLGDQYEGVTTRELRSGTGKLQEDSWDPTLVDVVLSDYVNKSIETEEGDSGGMWLNDKDRIVGITRGGGNHSNDAALIANNTDFLLESINAWHSVTYADIAAGKQKTIELQNLHSNTLDLANTITKTGDVDIDDNQCANVAPFETCQITLSSVNGQAGVVTLEDGFNIYINDVPEHYKHPRTTPHTGTDPKQQPVQPPSQGGGGGSMGWDLLLLLGGLGLLRRKHQRT</sequence>
<organism evidence="3">
    <name type="scientific">Vibrio sp. 23023</name>
    <dbReference type="NCBI Taxonomy" id="452803"/>
    <lineage>
        <taxon>Bacteria</taxon>
        <taxon>Pseudomonadati</taxon>
        <taxon>Pseudomonadota</taxon>
        <taxon>Gammaproteobacteria</taxon>
        <taxon>Vibrionales</taxon>
        <taxon>Vibrionaceae</taxon>
        <taxon>Vibrio</taxon>
    </lineage>
</organism>
<evidence type="ECO:0000256" key="1">
    <source>
        <dbReference type="SAM" id="MobiDB-lite"/>
    </source>
</evidence>
<protein>
    <recommendedName>
        <fullName evidence="4">Peptidase S1 domain-containing protein</fullName>
    </recommendedName>
</protein>
<feature type="signal peptide" evidence="2">
    <location>
        <begin position="1"/>
        <end position="21"/>
    </location>
</feature>
<dbReference type="SUPFAM" id="SSF50494">
    <property type="entry name" value="Trypsin-like serine proteases"/>
    <property type="match status" value="1"/>
</dbReference>
<dbReference type="InterPro" id="IPR043504">
    <property type="entry name" value="Peptidase_S1_PA_chymotrypsin"/>
</dbReference>
<dbReference type="GO" id="GO:0004252">
    <property type="term" value="F:serine-type endopeptidase activity"/>
    <property type="evidence" value="ECO:0007669"/>
    <property type="project" value="InterPro"/>
</dbReference>
<dbReference type="Gene3D" id="2.40.10.10">
    <property type="entry name" value="Trypsin-like serine proteases"/>
    <property type="match status" value="1"/>
</dbReference>
<evidence type="ECO:0000256" key="2">
    <source>
        <dbReference type="SAM" id="SignalP"/>
    </source>
</evidence>
<keyword evidence="3" id="KW-0614">Plasmid</keyword>
<dbReference type="InterPro" id="IPR009003">
    <property type="entry name" value="Peptidase_S1_PA"/>
</dbReference>
<dbReference type="EMBL" id="CP000755">
    <property type="protein sequence ID" value="ABX77009.1"/>
    <property type="molecule type" value="Genomic_DNA"/>
</dbReference>
<feature type="compositionally biased region" description="Polar residues" evidence="1">
    <location>
        <begin position="377"/>
        <end position="388"/>
    </location>
</feature>
<dbReference type="RefSeq" id="WP_012219821.1">
    <property type="nucleotide sequence ID" value="NC_010112.1"/>
</dbReference>
<geneLocation type="plasmid" evidence="3">
    <name>p23023</name>
</geneLocation>